<dbReference type="RefSeq" id="WP_080522378.1">
    <property type="nucleotide sequence ID" value="NZ_LPUF01000001.1"/>
</dbReference>
<dbReference type="NCBIfam" id="NF033550">
    <property type="entry name" value="transpos_ISL3"/>
    <property type="match status" value="1"/>
</dbReference>
<dbReference type="Proteomes" id="UP000191980">
    <property type="component" value="Unassembled WGS sequence"/>
</dbReference>
<feature type="domain" description="Transposase IS204/IS1001/IS1096/IS1165 zinc-finger" evidence="2">
    <location>
        <begin position="39"/>
        <end position="84"/>
    </location>
</feature>
<name>A0A1V8M0K9_9GAMM</name>
<organism evidence="3 12">
    <name type="scientific">Methyloprofundus sedimenti</name>
    <dbReference type="NCBI Taxonomy" id="1420851"/>
    <lineage>
        <taxon>Bacteria</taxon>
        <taxon>Pseudomonadati</taxon>
        <taxon>Pseudomonadota</taxon>
        <taxon>Gammaproteobacteria</taxon>
        <taxon>Methylococcales</taxon>
        <taxon>Methylococcaceae</taxon>
        <taxon>Methyloprofundus</taxon>
    </lineage>
</organism>
<dbReference type="Pfam" id="PF01610">
    <property type="entry name" value="DDE_Tnp_ISL3"/>
    <property type="match status" value="1"/>
</dbReference>
<dbReference type="EMBL" id="LPUF01000003">
    <property type="protein sequence ID" value="OQK15905.1"/>
    <property type="molecule type" value="Genomic_DNA"/>
</dbReference>
<evidence type="ECO:0000313" key="6">
    <source>
        <dbReference type="EMBL" id="OQK16167.1"/>
    </source>
</evidence>
<proteinExistence type="predicted"/>
<protein>
    <recommendedName>
        <fullName evidence="13">Transposase</fullName>
    </recommendedName>
</protein>
<gene>
    <name evidence="7" type="ORF">AU255_07870</name>
    <name evidence="8" type="ORF">AU255_10915</name>
    <name evidence="9" type="ORF">AU255_11155</name>
    <name evidence="10" type="ORF">AU255_12205</name>
    <name evidence="11" type="ORF">AU255_12365</name>
    <name evidence="6" type="ORF">AU255_13770</name>
    <name evidence="4" type="ORF">AU255_17110</name>
    <name evidence="5" type="ORF">AU255_17250</name>
    <name evidence="3" type="ORF">AU255_19140</name>
</gene>
<dbReference type="EMBL" id="LPUF01000003">
    <property type="protein sequence ID" value="OQK15927.1"/>
    <property type="molecule type" value="Genomic_DNA"/>
</dbReference>
<evidence type="ECO:0000313" key="4">
    <source>
        <dbReference type="EMBL" id="OQK15905.1"/>
    </source>
</evidence>
<dbReference type="Pfam" id="PF14690">
    <property type="entry name" value="Zn_ribbon_ISL3"/>
    <property type="match status" value="1"/>
</dbReference>
<dbReference type="OrthoDB" id="5558627at2"/>
<evidence type="ECO:0000259" key="2">
    <source>
        <dbReference type="Pfam" id="PF14690"/>
    </source>
</evidence>
<dbReference type="InterPro" id="IPR029261">
    <property type="entry name" value="Transposase_Znf"/>
</dbReference>
<dbReference type="PANTHER" id="PTHR33498:SF1">
    <property type="entry name" value="TRANSPOSASE FOR INSERTION SEQUENCE ELEMENT IS1557"/>
    <property type="match status" value="1"/>
</dbReference>
<evidence type="ECO:0000313" key="3">
    <source>
        <dbReference type="EMBL" id="OQK15097.1"/>
    </source>
</evidence>
<reference evidence="3 12" key="1">
    <citation type="submission" date="2015-12" db="EMBL/GenBank/DDBJ databases">
        <authorList>
            <person name="Shamseldin A."/>
            <person name="Moawad H."/>
            <person name="Abd El-Rahim W.M."/>
            <person name="Sadowsky M.J."/>
        </authorList>
    </citation>
    <scope>NUCLEOTIDE SEQUENCE [LARGE SCALE GENOMIC DNA]</scope>
    <source>
        <strain evidence="3 12">WF1</strain>
    </source>
</reference>
<dbReference type="EMBL" id="LPUF01000001">
    <property type="protein sequence ID" value="OQK18304.1"/>
    <property type="molecule type" value="Genomic_DNA"/>
</dbReference>
<dbReference type="PANTHER" id="PTHR33498">
    <property type="entry name" value="TRANSPOSASE FOR INSERTION SEQUENCE ELEMENT IS1557"/>
    <property type="match status" value="1"/>
</dbReference>
<dbReference type="EMBL" id="LPUF01000001">
    <property type="protein sequence ID" value="OQK18343.1"/>
    <property type="molecule type" value="Genomic_DNA"/>
</dbReference>
<dbReference type="AlphaFoldDB" id="A0A1V8M0K9"/>
<dbReference type="InterPro" id="IPR047951">
    <property type="entry name" value="Transpos_ISL3"/>
</dbReference>
<evidence type="ECO:0000259" key="1">
    <source>
        <dbReference type="Pfam" id="PF01610"/>
    </source>
</evidence>
<comment type="caution">
    <text evidence="3">The sequence shown here is derived from an EMBL/GenBank/DDBJ whole genome shotgun (WGS) entry which is preliminary data.</text>
</comment>
<feature type="domain" description="Transposase IS204/IS1001/IS1096/IS1165 DDE" evidence="1">
    <location>
        <begin position="157"/>
        <end position="400"/>
    </location>
</feature>
<evidence type="ECO:0000313" key="11">
    <source>
        <dbReference type="EMBL" id="OQK18567.1"/>
    </source>
</evidence>
<dbReference type="EMBL" id="LPUF01000002">
    <property type="protein sequence ID" value="OQK16167.1"/>
    <property type="molecule type" value="Genomic_DNA"/>
</dbReference>
<dbReference type="EMBL" id="LPUF01000001">
    <property type="protein sequence ID" value="OQK18539.1"/>
    <property type="molecule type" value="Genomic_DNA"/>
</dbReference>
<accession>A0A1V8M0K9</accession>
<keyword evidence="12" id="KW-1185">Reference proteome</keyword>
<dbReference type="EMBL" id="LPUF01000006">
    <property type="protein sequence ID" value="OQK15097.1"/>
    <property type="molecule type" value="Genomic_DNA"/>
</dbReference>
<evidence type="ECO:0008006" key="13">
    <source>
        <dbReference type="Google" id="ProtNLM"/>
    </source>
</evidence>
<sequence length="416" mass="48573">MNPILLQIPLDLPDVQIEAFDTESKKGIIIKVQSTCKGTTCRQCHQPIDKFYGYGKEITLRHLPIFEQSVWIKIKPKRYQCPYCDQGPTTTQRCSWYDQKSPHTKAYEQWILRDLINSTITDISIKRGINEAAVEGIINRYIRQEVDWETIKSLPLLGLDEIALKKGHKDFVVIISGINEGGEKCILAVLPNRKKETVKIFLQSIPVEIKRTIQRACVDMYDGYSNAVYEELHGVEVVVDRFHVTKSYRACADNARIKEMKTLKKTLSSEDYAQLKGVMWLFRKSLWDLNEEQQIKLIQLFNYAPELKQIYIYREALTGIFNRPLSKSQAEAELNSWVEQVRNLKLDCFNSFIVTLQNWQHEITNYFLRRETSGFVEGLNNKIKVIKRRCYGIYDIGRLFQHIWLDVEGRRLFGYA</sequence>
<evidence type="ECO:0000313" key="7">
    <source>
        <dbReference type="EMBL" id="OQK17769.1"/>
    </source>
</evidence>
<evidence type="ECO:0000313" key="5">
    <source>
        <dbReference type="EMBL" id="OQK15927.1"/>
    </source>
</evidence>
<evidence type="ECO:0000313" key="8">
    <source>
        <dbReference type="EMBL" id="OQK18304.1"/>
    </source>
</evidence>
<dbReference type="InterPro" id="IPR002560">
    <property type="entry name" value="Transposase_DDE"/>
</dbReference>
<evidence type="ECO:0000313" key="10">
    <source>
        <dbReference type="EMBL" id="OQK18539.1"/>
    </source>
</evidence>
<dbReference type="EMBL" id="LPUF01000001">
    <property type="protein sequence ID" value="OQK18567.1"/>
    <property type="molecule type" value="Genomic_DNA"/>
</dbReference>
<dbReference type="EMBL" id="LPUF01000001">
    <property type="protein sequence ID" value="OQK17769.1"/>
    <property type="molecule type" value="Genomic_DNA"/>
</dbReference>
<evidence type="ECO:0000313" key="12">
    <source>
        <dbReference type="Proteomes" id="UP000191980"/>
    </source>
</evidence>
<dbReference type="STRING" id="1420851.AU255_07870"/>
<evidence type="ECO:0000313" key="9">
    <source>
        <dbReference type="EMBL" id="OQK18343.1"/>
    </source>
</evidence>